<dbReference type="Pfam" id="PF07237">
    <property type="entry name" value="DUF1428"/>
    <property type="match status" value="2"/>
</dbReference>
<dbReference type="EMBL" id="FOQH01000004">
    <property type="protein sequence ID" value="SFI05478.1"/>
    <property type="molecule type" value="Genomic_DNA"/>
</dbReference>
<dbReference type="Gene3D" id="3.30.70.100">
    <property type="match status" value="2"/>
</dbReference>
<keyword evidence="2" id="KW-1185">Reference proteome</keyword>
<gene>
    <name evidence="1" type="ORF">SAMN05216258_10428</name>
</gene>
<evidence type="ECO:0000313" key="2">
    <source>
        <dbReference type="Proteomes" id="UP000199377"/>
    </source>
</evidence>
<dbReference type="InterPro" id="IPR009874">
    <property type="entry name" value="DUF1428"/>
</dbReference>
<sequence>MVYISAAVIAAPTAGREPYAAFAREMAPMIRGLGALRVVDAWGDQVPPGKRTDMYRAVDSTPEETPVFSWIEFPDAETAAACMEAMSAPPAEDAPPFEMPFDGQRMIFGGFELLSERGAGAPGAPEAYIDAALFPVATSARERYGAEAVRKSEAIIAAGALRCLDGWGDHVPEGKRTDMRRAVALEDGESVALGFIEWPSKAVRDAAWEKLMADPEFSGEMVGDMSRAIFGGFAPLVDA</sequence>
<reference evidence="1 2" key="1">
    <citation type="submission" date="2016-10" db="EMBL/GenBank/DDBJ databases">
        <authorList>
            <person name="de Groot N.N."/>
        </authorList>
    </citation>
    <scope>NUCLEOTIDE SEQUENCE [LARGE SCALE GENOMIC DNA]</scope>
    <source>
        <strain evidence="1 2">CGMCC 1.11030</strain>
    </source>
</reference>
<dbReference type="RefSeq" id="WP_177236189.1">
    <property type="nucleotide sequence ID" value="NZ_FOQH01000004.1"/>
</dbReference>
<name>A0A1I3F2R2_9RHOB</name>
<protein>
    <submittedName>
        <fullName evidence="1">Uncharacterized conserved protein YbaA, DUF1428 family</fullName>
    </submittedName>
</protein>
<dbReference type="InterPro" id="IPR011008">
    <property type="entry name" value="Dimeric_a/b-barrel"/>
</dbReference>
<dbReference type="SUPFAM" id="SSF54909">
    <property type="entry name" value="Dimeric alpha+beta barrel"/>
    <property type="match status" value="2"/>
</dbReference>
<accession>A0A1I3F2R2</accession>
<evidence type="ECO:0000313" key="1">
    <source>
        <dbReference type="EMBL" id="SFI05478.1"/>
    </source>
</evidence>
<organism evidence="1 2">
    <name type="scientific">Albimonas pacifica</name>
    <dbReference type="NCBI Taxonomy" id="1114924"/>
    <lineage>
        <taxon>Bacteria</taxon>
        <taxon>Pseudomonadati</taxon>
        <taxon>Pseudomonadota</taxon>
        <taxon>Alphaproteobacteria</taxon>
        <taxon>Rhodobacterales</taxon>
        <taxon>Paracoccaceae</taxon>
        <taxon>Albimonas</taxon>
    </lineage>
</organism>
<proteinExistence type="predicted"/>
<dbReference type="AlphaFoldDB" id="A0A1I3F2R2"/>
<dbReference type="Proteomes" id="UP000199377">
    <property type="component" value="Unassembled WGS sequence"/>
</dbReference>